<dbReference type="OrthoDB" id="7694428at2759"/>
<dbReference type="Pfam" id="PF24664">
    <property type="entry name" value="Monjiviricetes_fusion"/>
    <property type="match status" value="1"/>
</dbReference>
<name>A0A6H5HWH6_9HYME</name>
<dbReference type="EMBL" id="CADCXV010000058">
    <property type="protein sequence ID" value="CAB0028037.1"/>
    <property type="molecule type" value="Genomic_DNA"/>
</dbReference>
<dbReference type="Proteomes" id="UP000479190">
    <property type="component" value="Unassembled WGS sequence"/>
</dbReference>
<reference evidence="1 2" key="1">
    <citation type="submission" date="2020-02" db="EMBL/GenBank/DDBJ databases">
        <authorList>
            <person name="Ferguson B K."/>
        </authorList>
    </citation>
    <scope>NUCLEOTIDE SEQUENCE [LARGE SCALE GENOMIC DNA]</scope>
</reference>
<gene>
    <name evidence="1" type="ORF">TBRA_LOCUS267</name>
</gene>
<keyword evidence="2" id="KW-1185">Reference proteome</keyword>
<evidence type="ECO:0000313" key="1">
    <source>
        <dbReference type="EMBL" id="CAB0028037.1"/>
    </source>
</evidence>
<proteinExistence type="predicted"/>
<sequence length="133" mass="15177">MDSKCELERKVIENTLSIATTQPAEVARKIMKSQGWTGIVRGEIIYLVKCLRVMTELRKTDDCYEQLPVTFQNQSMFLAPRTRILVANGKEVQCDGRLPPMFKLGDQWYRSIPHIVPAATPEILAPKMTPAWK</sequence>
<organism evidence="1 2">
    <name type="scientific">Trichogramma brassicae</name>
    <dbReference type="NCBI Taxonomy" id="86971"/>
    <lineage>
        <taxon>Eukaryota</taxon>
        <taxon>Metazoa</taxon>
        <taxon>Ecdysozoa</taxon>
        <taxon>Arthropoda</taxon>
        <taxon>Hexapoda</taxon>
        <taxon>Insecta</taxon>
        <taxon>Pterygota</taxon>
        <taxon>Neoptera</taxon>
        <taxon>Endopterygota</taxon>
        <taxon>Hymenoptera</taxon>
        <taxon>Apocrita</taxon>
        <taxon>Proctotrupomorpha</taxon>
        <taxon>Chalcidoidea</taxon>
        <taxon>Trichogrammatidae</taxon>
        <taxon>Trichogramma</taxon>
    </lineage>
</organism>
<protein>
    <submittedName>
        <fullName evidence="1">Uncharacterized protein</fullName>
    </submittedName>
</protein>
<accession>A0A6H5HWH6</accession>
<dbReference type="AlphaFoldDB" id="A0A6H5HWH6"/>
<evidence type="ECO:0000313" key="2">
    <source>
        <dbReference type="Proteomes" id="UP000479190"/>
    </source>
</evidence>